<dbReference type="GO" id="GO:0046872">
    <property type="term" value="F:metal ion binding"/>
    <property type="evidence" value="ECO:0007669"/>
    <property type="project" value="UniProtKB-KW"/>
</dbReference>
<comment type="pathway">
    <text evidence="2 8">Isoprenoid biosynthesis; isopentenyl diphosphate biosynthesis via DXP pathway; isopentenyl diphosphate from 1-deoxy-D-xylulose 5-phosphate: step 4/6.</text>
</comment>
<comment type="function">
    <text evidence="8">Involved in the biosynthesis of isopentenyl diphosphate (IPP) and dimethylallyl diphosphate (DMAPP), two major building blocks of isoprenoid compounds. Catalyzes the conversion of 4-diphosphocytidyl-2-C-methyl-D-erythritol 2-phosphate (CDP-ME2P) to 2-C-methyl-D-erythritol 2,4-cyclodiphosphate (ME-CPP) with a corresponding release of cytidine 5-monophosphate (CMP).</text>
</comment>
<dbReference type="OrthoDB" id="9804336at2"/>
<dbReference type="Gene3D" id="3.30.1330.50">
    <property type="entry name" value="2-C-methyl-D-erythritol 2,4-cyclodiphosphate synthase"/>
    <property type="match status" value="1"/>
</dbReference>
<dbReference type="AlphaFoldDB" id="A0A3M8QWW9"/>
<dbReference type="FunFam" id="3.30.1330.50:FF:000001">
    <property type="entry name" value="2-C-methyl-D-erythritol 2,4-cyclodiphosphate synthase"/>
    <property type="match status" value="1"/>
</dbReference>
<dbReference type="GO" id="GO:0019288">
    <property type="term" value="P:isopentenyl diphosphate biosynthetic process, methylerythritol 4-phosphate pathway"/>
    <property type="evidence" value="ECO:0007669"/>
    <property type="project" value="UniProtKB-UniRule"/>
</dbReference>
<dbReference type="CDD" id="cd00554">
    <property type="entry name" value="MECDP_synthase"/>
    <property type="match status" value="1"/>
</dbReference>
<protein>
    <recommendedName>
        <fullName evidence="4 8">2-C-methyl-D-erythritol 2,4-cyclodiphosphate synthase</fullName>
        <shortName evidence="8">MECDP-synthase</shortName>
        <shortName evidence="8">MECPP-synthase</shortName>
        <shortName evidence="8">MECPS</shortName>
        <ecNumber evidence="4 8">4.6.1.12</ecNumber>
    </recommendedName>
</protein>
<evidence type="ECO:0000256" key="8">
    <source>
        <dbReference type="HAMAP-Rule" id="MF_00107"/>
    </source>
</evidence>
<keyword evidence="7 8" id="KW-0456">Lyase</keyword>
<dbReference type="EMBL" id="RIZI01000173">
    <property type="protein sequence ID" value="RNF60737.1"/>
    <property type="molecule type" value="Genomic_DNA"/>
</dbReference>
<dbReference type="Pfam" id="PF02542">
    <property type="entry name" value="YgbB"/>
    <property type="match status" value="1"/>
</dbReference>
<feature type="site" description="Transition state stabilizer" evidence="8">
    <location>
        <position position="37"/>
    </location>
</feature>
<dbReference type="InterPro" id="IPR020555">
    <property type="entry name" value="MECDP_synthase_CS"/>
</dbReference>
<evidence type="ECO:0000256" key="3">
    <source>
        <dbReference type="ARBA" id="ARBA00008480"/>
    </source>
</evidence>
<evidence type="ECO:0000256" key="6">
    <source>
        <dbReference type="ARBA" id="ARBA00023229"/>
    </source>
</evidence>
<proteinExistence type="inferred from homology"/>
<feature type="site" description="Transition state stabilizer" evidence="8">
    <location>
        <position position="136"/>
    </location>
</feature>
<feature type="binding site" evidence="8">
    <location>
        <begin position="135"/>
        <end position="138"/>
    </location>
    <ligand>
        <name>4-CDP-2-C-methyl-D-erythritol 2-phosphate</name>
        <dbReference type="ChEBI" id="CHEBI:57919"/>
    </ligand>
</feature>
<dbReference type="PANTHER" id="PTHR43181:SF1">
    <property type="entry name" value="2-C-METHYL-D-ERYTHRITOL 2,4-CYCLODIPHOSPHATE SYNTHASE, CHLOROPLASTIC"/>
    <property type="match status" value="1"/>
</dbReference>
<feature type="binding site" evidence="8">
    <location>
        <position position="11"/>
    </location>
    <ligand>
        <name>a divalent metal cation</name>
        <dbReference type="ChEBI" id="CHEBI:60240"/>
    </ligand>
</feature>
<comment type="caution">
    <text evidence="11">The sequence shown here is derived from an EMBL/GenBank/DDBJ whole genome shotgun (WGS) entry which is preliminary data.</text>
</comment>
<evidence type="ECO:0000256" key="7">
    <source>
        <dbReference type="ARBA" id="ARBA00023239"/>
    </source>
</evidence>
<feature type="binding site" evidence="8">
    <location>
        <position position="13"/>
    </location>
    <ligand>
        <name>a divalent metal cation</name>
        <dbReference type="ChEBI" id="CHEBI:60240"/>
    </ligand>
</feature>
<dbReference type="GO" id="GO:0008685">
    <property type="term" value="F:2-C-methyl-D-erythritol 2,4-cyclodiphosphate synthase activity"/>
    <property type="evidence" value="ECO:0007669"/>
    <property type="project" value="UniProtKB-UniRule"/>
</dbReference>
<dbReference type="InterPro" id="IPR036571">
    <property type="entry name" value="MECDP_synthase_sf"/>
</dbReference>
<comment type="similarity">
    <text evidence="3 8 9">Belongs to the IspF family.</text>
</comment>
<accession>A0A3M8QWW9</accession>
<dbReference type="NCBIfam" id="TIGR00151">
    <property type="entry name" value="ispF"/>
    <property type="match status" value="1"/>
</dbReference>
<feature type="binding site" evidence="8">
    <location>
        <begin position="59"/>
        <end position="61"/>
    </location>
    <ligand>
        <name>4-CDP-2-C-methyl-D-erythritol 2-phosphate</name>
        <dbReference type="ChEBI" id="CHEBI:57919"/>
    </ligand>
</feature>
<feature type="domain" description="2-C-methyl-D-erythritol 2,4-cyclodiphosphate synthase" evidence="10">
    <location>
        <begin position="4"/>
        <end position="157"/>
    </location>
</feature>
<comment type="catalytic activity">
    <reaction evidence="1 8 9">
        <text>4-CDP-2-C-methyl-D-erythritol 2-phosphate = 2-C-methyl-D-erythritol 2,4-cyclic diphosphate + CMP</text>
        <dbReference type="Rhea" id="RHEA:23864"/>
        <dbReference type="ChEBI" id="CHEBI:57919"/>
        <dbReference type="ChEBI" id="CHEBI:58483"/>
        <dbReference type="ChEBI" id="CHEBI:60377"/>
        <dbReference type="EC" id="4.6.1.12"/>
    </reaction>
</comment>
<dbReference type="PANTHER" id="PTHR43181">
    <property type="entry name" value="2-C-METHYL-D-ERYTHRITOL 2,4-CYCLODIPHOSPHATE SYNTHASE, CHLOROPLASTIC"/>
    <property type="match status" value="1"/>
</dbReference>
<dbReference type="RefSeq" id="WP_123104261.1">
    <property type="nucleotide sequence ID" value="NZ_CP127527.1"/>
</dbReference>
<organism evidence="11">
    <name type="scientific">Acidithiobacillus sulfuriphilus</name>
    <dbReference type="NCBI Taxonomy" id="1867749"/>
    <lineage>
        <taxon>Bacteria</taxon>
        <taxon>Pseudomonadati</taxon>
        <taxon>Pseudomonadota</taxon>
        <taxon>Acidithiobacillia</taxon>
        <taxon>Acidithiobacillales</taxon>
        <taxon>Acidithiobacillaceae</taxon>
        <taxon>Acidithiobacillus</taxon>
    </lineage>
</organism>
<dbReference type="SUPFAM" id="SSF69765">
    <property type="entry name" value="IpsF-like"/>
    <property type="match status" value="1"/>
</dbReference>
<comment type="caution">
    <text evidence="8">Lacks conserved residue(s) required for the propagation of feature annotation.</text>
</comment>
<reference evidence="11" key="1">
    <citation type="submission" date="2018-10" db="EMBL/GenBank/DDBJ databases">
        <title>Acidithiobacillus sulfuriphilus sp. nov.: an extremely acidophilic sulfur-oxidizing chemolithotroph isolated from a neutral pH environment.</title>
        <authorList>
            <person name="Falagan C."/>
            <person name="Moya-Beltran A."/>
            <person name="Quatrini R."/>
            <person name="Johnson D.B."/>
        </authorList>
    </citation>
    <scope>NUCLEOTIDE SEQUENCE [LARGE SCALE GENOMIC DNA]</scope>
    <source>
        <strain evidence="11">CJ-2</strain>
    </source>
</reference>
<evidence type="ECO:0000256" key="2">
    <source>
        <dbReference type="ARBA" id="ARBA00004709"/>
    </source>
</evidence>
<comment type="cofactor">
    <cofactor evidence="8">
        <name>a divalent metal cation</name>
        <dbReference type="ChEBI" id="CHEBI:60240"/>
    </cofactor>
    <text evidence="8">Binds 1 divalent metal cation per subunit.</text>
</comment>
<sequence length="160" mass="16856">MSGFRVGHGFDVHALVPDRPLILGGVQVPYALGLAGHSDADVLLHAICDALLGAAALGDIGRHFPDSDERFRGADSRVLLRHCRDLVQALGFALGNVDATIVCQRPKLAPHIPQMQRHLAEDLGLAADAVNIKATTTEGLGYAGRGEGISAHAVVLLYRG</sequence>
<evidence type="ECO:0000313" key="11">
    <source>
        <dbReference type="EMBL" id="RNF60737.1"/>
    </source>
</evidence>
<feature type="binding site" evidence="8">
    <location>
        <begin position="64"/>
        <end position="68"/>
    </location>
    <ligand>
        <name>4-CDP-2-C-methyl-D-erythritol 2-phosphate</name>
        <dbReference type="ChEBI" id="CHEBI:57919"/>
    </ligand>
</feature>
<feature type="binding site" evidence="8">
    <location>
        <position position="145"/>
    </location>
    <ligand>
        <name>4-CDP-2-C-methyl-D-erythritol 2-phosphate</name>
        <dbReference type="ChEBI" id="CHEBI:57919"/>
    </ligand>
</feature>
<gene>
    <name evidence="8" type="primary">ispF</name>
    <name evidence="11" type="ORF">EC580_08965</name>
</gene>
<dbReference type="GO" id="GO:0016114">
    <property type="term" value="P:terpenoid biosynthetic process"/>
    <property type="evidence" value="ECO:0007669"/>
    <property type="project" value="InterPro"/>
</dbReference>
<keyword evidence="6 8" id="KW-0414">Isoprene biosynthesis</keyword>
<dbReference type="EC" id="4.6.1.12" evidence="4 8"/>
<evidence type="ECO:0000256" key="4">
    <source>
        <dbReference type="ARBA" id="ARBA00012579"/>
    </source>
</evidence>
<dbReference type="HAMAP" id="MF_00107">
    <property type="entry name" value="IspF"/>
    <property type="match status" value="1"/>
</dbReference>
<evidence type="ECO:0000256" key="1">
    <source>
        <dbReference type="ARBA" id="ARBA00000200"/>
    </source>
</evidence>
<evidence type="ECO:0000256" key="5">
    <source>
        <dbReference type="ARBA" id="ARBA00022723"/>
    </source>
</evidence>
<name>A0A3M8QWW9_9PROT</name>
<dbReference type="InterPro" id="IPR003526">
    <property type="entry name" value="MECDP_synthase"/>
</dbReference>
<evidence type="ECO:0000259" key="10">
    <source>
        <dbReference type="Pfam" id="PF02542"/>
    </source>
</evidence>
<dbReference type="UniPathway" id="UPA00056">
    <property type="reaction ID" value="UER00095"/>
</dbReference>
<dbReference type="PROSITE" id="PS01350">
    <property type="entry name" value="ISPF"/>
    <property type="match status" value="1"/>
</dbReference>
<evidence type="ECO:0000256" key="9">
    <source>
        <dbReference type="RuleBase" id="RU004395"/>
    </source>
</evidence>
<keyword evidence="5 8" id="KW-0479">Metal-binding</keyword>
<feature type="binding site" evidence="8">
    <location>
        <begin position="11"/>
        <end position="13"/>
    </location>
    <ligand>
        <name>4-CDP-2-C-methyl-D-erythritol 2-phosphate</name>
        <dbReference type="ChEBI" id="CHEBI:57919"/>
    </ligand>
</feature>
<comment type="subunit">
    <text evidence="8">Homotrimer.</text>
</comment>
<feature type="binding site" evidence="8">
    <location>
        <begin position="37"/>
        <end position="38"/>
    </location>
    <ligand>
        <name>4-CDP-2-C-methyl-D-erythritol 2-phosphate</name>
        <dbReference type="ChEBI" id="CHEBI:57919"/>
    </ligand>
</feature>
<feature type="binding site" evidence="8">
    <location>
        <position position="45"/>
    </location>
    <ligand>
        <name>a divalent metal cation</name>
        <dbReference type="ChEBI" id="CHEBI:60240"/>
    </ligand>
</feature>